<evidence type="ECO:0000256" key="2">
    <source>
        <dbReference type="RuleBase" id="RU363120"/>
    </source>
</evidence>
<sequence>MSGPSRMGPGPSANDIMKQQEEMLKQKYGGLQPKKKLMPKDHKYFDSADWALSKQGIKTEQVAAQEQSSLEPKLEPSVPHPRRTSHLGEED</sequence>
<keyword evidence="5" id="KW-1185">Reference proteome</keyword>
<organism evidence="4 5">
    <name type="scientific">Apatococcus fuscideae</name>
    <dbReference type="NCBI Taxonomy" id="2026836"/>
    <lineage>
        <taxon>Eukaryota</taxon>
        <taxon>Viridiplantae</taxon>
        <taxon>Chlorophyta</taxon>
        <taxon>core chlorophytes</taxon>
        <taxon>Trebouxiophyceae</taxon>
        <taxon>Chlorellales</taxon>
        <taxon>Chlorellaceae</taxon>
        <taxon>Apatococcus</taxon>
    </lineage>
</organism>
<evidence type="ECO:0008006" key="6">
    <source>
        <dbReference type="Google" id="ProtNLM"/>
    </source>
</evidence>
<feature type="region of interest" description="Disordered" evidence="3">
    <location>
        <begin position="1"/>
        <end position="38"/>
    </location>
</feature>
<dbReference type="InterPro" id="IPR006760">
    <property type="entry name" value="Endosulphine"/>
</dbReference>
<comment type="caution">
    <text evidence="4">The sequence shown here is derived from an EMBL/GenBank/DDBJ whole genome shotgun (WGS) entry which is preliminary data.</text>
</comment>
<reference evidence="4 5" key="1">
    <citation type="journal article" date="2024" name="Nat. Commun.">
        <title>Phylogenomics reveals the evolutionary origins of lichenization in chlorophyte algae.</title>
        <authorList>
            <person name="Puginier C."/>
            <person name="Libourel C."/>
            <person name="Otte J."/>
            <person name="Skaloud P."/>
            <person name="Haon M."/>
            <person name="Grisel S."/>
            <person name="Petersen M."/>
            <person name="Berrin J.G."/>
            <person name="Delaux P.M."/>
            <person name="Dal Grande F."/>
            <person name="Keller J."/>
        </authorList>
    </citation>
    <scope>NUCLEOTIDE SEQUENCE [LARGE SCALE GENOMIC DNA]</scope>
    <source>
        <strain evidence="4 5">SAG 2523</strain>
    </source>
</reference>
<evidence type="ECO:0000313" key="5">
    <source>
        <dbReference type="Proteomes" id="UP001485043"/>
    </source>
</evidence>
<feature type="region of interest" description="Disordered" evidence="3">
    <location>
        <begin position="58"/>
        <end position="91"/>
    </location>
</feature>
<dbReference type="Pfam" id="PF04667">
    <property type="entry name" value="Endosulfine"/>
    <property type="match status" value="1"/>
</dbReference>
<evidence type="ECO:0000256" key="1">
    <source>
        <dbReference type="ARBA" id="ARBA00010520"/>
    </source>
</evidence>
<feature type="compositionally biased region" description="Polar residues" evidence="3">
    <location>
        <begin position="58"/>
        <end position="70"/>
    </location>
</feature>
<dbReference type="PANTHER" id="PTHR34804">
    <property type="entry name" value="CAMP-REGULATED PHOSPHOPROTEIN 19-RELATED PROTEIN"/>
    <property type="match status" value="1"/>
</dbReference>
<proteinExistence type="inferred from homology"/>
<comment type="similarity">
    <text evidence="1 2">Belongs to the endosulfine family.</text>
</comment>
<evidence type="ECO:0000256" key="3">
    <source>
        <dbReference type="SAM" id="MobiDB-lite"/>
    </source>
</evidence>
<dbReference type="PANTHER" id="PTHR34804:SF5">
    <property type="entry name" value="CAMP-REGULATED PHOSPHOPROTEIN 19-RELATED PROTEIN"/>
    <property type="match status" value="1"/>
</dbReference>
<name>A0AAW1TA76_9CHLO</name>
<evidence type="ECO:0000313" key="4">
    <source>
        <dbReference type="EMBL" id="KAK9865866.1"/>
    </source>
</evidence>
<gene>
    <name evidence="4" type="ORF">WJX84_007971</name>
</gene>
<accession>A0AAW1TA76</accession>
<dbReference type="EMBL" id="JALJOV010000210">
    <property type="protein sequence ID" value="KAK9865866.1"/>
    <property type="molecule type" value="Genomic_DNA"/>
</dbReference>
<dbReference type="Proteomes" id="UP001485043">
    <property type="component" value="Unassembled WGS sequence"/>
</dbReference>
<dbReference type="AlphaFoldDB" id="A0AAW1TA76"/>
<protein>
    <recommendedName>
        <fullName evidence="6">Negatively light-regulated protein</fullName>
    </recommendedName>
</protein>